<dbReference type="InterPro" id="IPR029787">
    <property type="entry name" value="Nucleotide_cyclase"/>
</dbReference>
<dbReference type="InterPro" id="IPR041664">
    <property type="entry name" value="AAA_16"/>
</dbReference>
<gene>
    <name evidence="5" type="primary">cyaI3_1</name>
    <name evidence="5" type="ORF">MAE02_46670</name>
</gene>
<reference evidence="5 6" key="1">
    <citation type="submission" date="2019-07" db="EMBL/GenBank/DDBJ databases">
        <title>Whole genome shotgun sequence of Microvirga aerophila NBRC 106136.</title>
        <authorList>
            <person name="Hosoyama A."/>
            <person name="Uohara A."/>
            <person name="Ohji S."/>
            <person name="Ichikawa N."/>
        </authorList>
    </citation>
    <scope>NUCLEOTIDE SEQUENCE [LARGE SCALE GENOMIC DNA]</scope>
    <source>
        <strain evidence="5 6">NBRC 106136</strain>
    </source>
</reference>
<dbReference type="GO" id="GO:0005737">
    <property type="term" value="C:cytoplasm"/>
    <property type="evidence" value="ECO:0007669"/>
    <property type="project" value="TreeGrafter"/>
</dbReference>
<protein>
    <submittedName>
        <fullName evidence="5">Adenylate cyclase</fullName>
    </submittedName>
</protein>
<dbReference type="InterPro" id="IPR011990">
    <property type="entry name" value="TPR-like_helical_dom_sf"/>
</dbReference>
<dbReference type="Pfam" id="PF13191">
    <property type="entry name" value="AAA_16"/>
    <property type="match status" value="1"/>
</dbReference>
<dbReference type="EMBL" id="BJYU01000083">
    <property type="protein sequence ID" value="GEO16971.1"/>
    <property type="molecule type" value="Genomic_DNA"/>
</dbReference>
<feature type="domain" description="SAM" evidence="3">
    <location>
        <begin position="1"/>
        <end position="61"/>
    </location>
</feature>
<dbReference type="SUPFAM" id="SSF52540">
    <property type="entry name" value="P-loop containing nucleoside triphosphate hydrolases"/>
    <property type="match status" value="1"/>
</dbReference>
<dbReference type="GO" id="GO:0035556">
    <property type="term" value="P:intracellular signal transduction"/>
    <property type="evidence" value="ECO:0007669"/>
    <property type="project" value="InterPro"/>
</dbReference>
<dbReference type="Gene3D" id="1.10.150.50">
    <property type="entry name" value="Transcription Factor, Ets-1"/>
    <property type="match status" value="1"/>
</dbReference>
<dbReference type="Gene3D" id="3.30.70.1230">
    <property type="entry name" value="Nucleotide cyclase"/>
    <property type="match status" value="1"/>
</dbReference>
<dbReference type="GO" id="GO:0005524">
    <property type="term" value="F:ATP binding"/>
    <property type="evidence" value="ECO:0007669"/>
    <property type="project" value="UniProtKB-KW"/>
</dbReference>
<name>A0A512BYD8_9HYPH</name>
<sequence length="1115" mass="120201">MDVGTWLRDLGLGQYEQAFRENDIDGDVLADLTADDLSGLGVVSIGHRRKLLAAIAALRAGPPPGPVPSTQAWTAPAGTALPLPEAERRQLTVMFVDLVGSTALAARLDPEDMREVIGTYHRSIAETVGRFGGFVAKYMGDGVLVYFGWPHADEADAERAVRAALTTLDVIGQIAPAGERLAARIGIASGLAVVGDLLGAGAAREQTVIGETPNLAARLQSLADPGCAVIDAETRQRIGGLFECRELGAVHLKGLPGPVCAWQVLSEAMVQSRFEAMHKAALTPLVGRDDELELLLRRWRQAKEGEGQVVLTSGEPGIGKSRLIAALEERVALEAHLKLKYFCSPHHRDSALQPIIARWRNEVGFVDGEAADARLDKLETLLRPLGAAPDELALIAEMLGVPGGERYPPPALSPEQKKEQTVGALLRILEERAHRSPVLMLFEDVHWADPSSLELLDRLILRLASLPALVVISFRPEFQAPWVGQAGVTLMALSRLSPRQAAALASQVVVGQALPAGMLERIVAQTDGVPLFIEELTKAVLEGAGQPDAAVAALPIPSTLQASLTARLDRLPVAKQVAQIGAMIGREFSHELLAAVAGLPEAALTQGLDELVNAGLAFRRGTPPEATYTFKHALVQDAAYVSLLRGTRQKLHARIAQVLEERWPDVVETQPELLAHHFTQAGLTERAAEYWQRAGERTFRQSAVAEAIGHLTRCIALVRTFPETRARAERELHLQTMLGQAYIARHGHGAPETAAAFARAQDLVEAVGEVSQQFPVLYGFWAVQFVRMALPEQQKLAGQTLALAAQHPDPERLCLAHRMCGATDEAGGELLPARAHLEQAVALYEPERHGSTAFVFGQDLGVSALAHLTWVLWLLGYPDQASHRQAEGLALAYRVGHKNTLGFALMYSAMVGAFGRDARSAAEHAATLLELAREHKLDLWAASATVVQGWALARQGQGTDGIAMIHHGLADWNASGAEWMRPFFLGLLAEACALSGDIQRGLGGLDEALAAVERTGERWPEAELHRLRGQLLAALPDGGRPDEASAAFERAIEIARHQSAKSWELRAAASLAKHWRDQGKPADARNLLVPVSAWFTEGCETPDVDEAKALLDTLM</sequence>
<dbReference type="SUPFAM" id="SSF55073">
    <property type="entry name" value="Nucleotide cyclase"/>
    <property type="match status" value="1"/>
</dbReference>
<evidence type="ECO:0000256" key="2">
    <source>
        <dbReference type="ARBA" id="ARBA00022840"/>
    </source>
</evidence>
<dbReference type="CDD" id="cd07302">
    <property type="entry name" value="CHD"/>
    <property type="match status" value="1"/>
</dbReference>
<dbReference type="GO" id="GO:0009190">
    <property type="term" value="P:cyclic nucleotide biosynthetic process"/>
    <property type="evidence" value="ECO:0007669"/>
    <property type="project" value="InterPro"/>
</dbReference>
<dbReference type="PROSITE" id="PS50105">
    <property type="entry name" value="SAM_DOMAIN"/>
    <property type="match status" value="1"/>
</dbReference>
<evidence type="ECO:0000259" key="3">
    <source>
        <dbReference type="PROSITE" id="PS50105"/>
    </source>
</evidence>
<dbReference type="PROSITE" id="PS50125">
    <property type="entry name" value="GUANYLATE_CYCLASE_2"/>
    <property type="match status" value="1"/>
</dbReference>
<proteinExistence type="predicted"/>
<keyword evidence="2" id="KW-0067">ATP-binding</keyword>
<organism evidence="5 6">
    <name type="scientific">Microvirga aerophila</name>
    <dbReference type="NCBI Taxonomy" id="670291"/>
    <lineage>
        <taxon>Bacteria</taxon>
        <taxon>Pseudomonadati</taxon>
        <taxon>Pseudomonadota</taxon>
        <taxon>Alphaproteobacteria</taxon>
        <taxon>Hyphomicrobiales</taxon>
        <taxon>Methylobacteriaceae</taxon>
        <taxon>Microvirga</taxon>
    </lineage>
</organism>
<dbReference type="PANTHER" id="PTHR16305">
    <property type="entry name" value="TESTICULAR SOLUBLE ADENYLYL CYCLASE"/>
    <property type="match status" value="1"/>
</dbReference>
<evidence type="ECO:0000313" key="5">
    <source>
        <dbReference type="EMBL" id="GEO16971.1"/>
    </source>
</evidence>
<dbReference type="SUPFAM" id="SSF48452">
    <property type="entry name" value="TPR-like"/>
    <property type="match status" value="1"/>
</dbReference>
<keyword evidence="1" id="KW-0547">Nucleotide-binding</keyword>
<comment type="caution">
    <text evidence="5">The sequence shown here is derived from an EMBL/GenBank/DDBJ whole genome shotgun (WGS) entry which is preliminary data.</text>
</comment>
<dbReference type="GO" id="GO:0004016">
    <property type="term" value="F:adenylate cyclase activity"/>
    <property type="evidence" value="ECO:0007669"/>
    <property type="project" value="UniProtKB-ARBA"/>
</dbReference>
<dbReference type="PANTHER" id="PTHR16305:SF28">
    <property type="entry name" value="GUANYLATE CYCLASE DOMAIN-CONTAINING PROTEIN"/>
    <property type="match status" value="1"/>
</dbReference>
<dbReference type="InterPro" id="IPR013761">
    <property type="entry name" value="SAM/pointed_sf"/>
</dbReference>
<dbReference type="AlphaFoldDB" id="A0A512BYD8"/>
<dbReference type="InterPro" id="IPR001660">
    <property type="entry name" value="SAM"/>
</dbReference>
<dbReference type="RefSeq" id="WP_114186871.1">
    <property type="nucleotide sequence ID" value="NZ_BJYU01000083.1"/>
</dbReference>
<dbReference type="InterPro" id="IPR027417">
    <property type="entry name" value="P-loop_NTPase"/>
</dbReference>
<evidence type="ECO:0000313" key="6">
    <source>
        <dbReference type="Proteomes" id="UP000321085"/>
    </source>
</evidence>
<dbReference type="SMART" id="SM00454">
    <property type="entry name" value="SAM"/>
    <property type="match status" value="1"/>
</dbReference>
<dbReference type="InterPro" id="IPR001054">
    <property type="entry name" value="A/G_cyclase"/>
</dbReference>
<accession>A0A512BYD8</accession>
<dbReference type="Pfam" id="PF00211">
    <property type="entry name" value="Guanylate_cyc"/>
    <property type="match status" value="1"/>
</dbReference>
<dbReference type="Proteomes" id="UP000321085">
    <property type="component" value="Unassembled WGS sequence"/>
</dbReference>
<evidence type="ECO:0000256" key="1">
    <source>
        <dbReference type="ARBA" id="ARBA00022741"/>
    </source>
</evidence>
<dbReference type="Pfam" id="PF00536">
    <property type="entry name" value="SAM_1"/>
    <property type="match status" value="1"/>
</dbReference>
<evidence type="ECO:0000259" key="4">
    <source>
        <dbReference type="PROSITE" id="PS50125"/>
    </source>
</evidence>
<dbReference type="OrthoDB" id="9785312at2"/>
<feature type="domain" description="Guanylate cyclase" evidence="4">
    <location>
        <begin position="92"/>
        <end position="220"/>
    </location>
</feature>
<dbReference type="CDD" id="cd09487">
    <property type="entry name" value="SAM_superfamily"/>
    <property type="match status" value="1"/>
</dbReference>
<dbReference type="SMART" id="SM00044">
    <property type="entry name" value="CYCc"/>
    <property type="match status" value="1"/>
</dbReference>
<dbReference type="Gene3D" id="3.40.50.300">
    <property type="entry name" value="P-loop containing nucleotide triphosphate hydrolases"/>
    <property type="match status" value="1"/>
</dbReference>
<dbReference type="SUPFAM" id="SSF47769">
    <property type="entry name" value="SAM/Pointed domain"/>
    <property type="match status" value="1"/>
</dbReference>
<dbReference type="Gene3D" id="1.25.40.10">
    <property type="entry name" value="Tetratricopeptide repeat domain"/>
    <property type="match status" value="2"/>
</dbReference>
<keyword evidence="6" id="KW-1185">Reference proteome</keyword>